<organism evidence="2 3">
    <name type="scientific">Streptosporangium minutum</name>
    <dbReference type="NCBI Taxonomy" id="569862"/>
    <lineage>
        <taxon>Bacteria</taxon>
        <taxon>Bacillati</taxon>
        <taxon>Actinomycetota</taxon>
        <taxon>Actinomycetes</taxon>
        <taxon>Streptosporangiales</taxon>
        <taxon>Streptosporangiaceae</taxon>
        <taxon>Streptosporangium</taxon>
    </lineage>
</organism>
<gene>
    <name evidence="2" type="ORF">CA984_19760</name>
</gene>
<reference evidence="2 3" key="1">
    <citation type="submission" date="2017-05" db="EMBL/GenBank/DDBJ databases">
        <title>Biotechnological potential of actinobacteria isolated from South African environments.</title>
        <authorList>
            <person name="Le Roes-Hill M."/>
            <person name="Prins A."/>
            <person name="Durrell K.A."/>
        </authorList>
    </citation>
    <scope>NUCLEOTIDE SEQUENCE [LARGE SCALE GENOMIC DNA]</scope>
    <source>
        <strain evidence="2">M26</strain>
    </source>
</reference>
<protein>
    <recommendedName>
        <fullName evidence="4">Transposase</fullName>
    </recommendedName>
</protein>
<dbReference type="Proteomes" id="UP000194761">
    <property type="component" value="Unassembled WGS sequence"/>
</dbReference>
<proteinExistence type="predicted"/>
<accession>A0A243RLJ6</accession>
<evidence type="ECO:0000313" key="3">
    <source>
        <dbReference type="Proteomes" id="UP000194761"/>
    </source>
</evidence>
<evidence type="ECO:0008006" key="4">
    <source>
        <dbReference type="Google" id="ProtNLM"/>
    </source>
</evidence>
<evidence type="ECO:0000313" key="2">
    <source>
        <dbReference type="EMBL" id="OUC95114.1"/>
    </source>
</evidence>
<evidence type="ECO:0000256" key="1">
    <source>
        <dbReference type="SAM" id="MobiDB-lite"/>
    </source>
</evidence>
<dbReference type="AlphaFoldDB" id="A0A243RLJ6"/>
<feature type="region of interest" description="Disordered" evidence="1">
    <location>
        <begin position="40"/>
        <end position="104"/>
    </location>
</feature>
<comment type="caution">
    <text evidence="2">The sequence shown here is derived from an EMBL/GenBank/DDBJ whole genome shotgun (WGS) entry which is preliminary data.</text>
</comment>
<dbReference type="RefSeq" id="WP_086574531.1">
    <property type="nucleotide sequence ID" value="NZ_NGFP01000088.1"/>
</dbReference>
<name>A0A243RLJ6_9ACTN</name>
<feature type="compositionally biased region" description="Basic and acidic residues" evidence="1">
    <location>
        <begin position="58"/>
        <end position="76"/>
    </location>
</feature>
<keyword evidence="3" id="KW-1185">Reference proteome</keyword>
<sequence length="119" mass="12284">MDKSAECTHVLQNLMEAMIGEAAARGQAGLDLVGVDSTTARAHRHTAGTALDPAPPQESEKAAEREKGFTKRDKSSRGGAGRGQARTGKTDVLDAGGRGDGAGLSMRGAILWIRSLGPS</sequence>
<dbReference type="EMBL" id="NGFP01000088">
    <property type="protein sequence ID" value="OUC95114.1"/>
    <property type="molecule type" value="Genomic_DNA"/>
</dbReference>